<dbReference type="EMBL" id="LAZR01002225">
    <property type="protein sequence ID" value="KKN32852.1"/>
    <property type="molecule type" value="Genomic_DNA"/>
</dbReference>
<sequence>MNKVLVTTTGIGRASLEDLGVVSLKETPLRKMYELACNRALRSAGKSVPLPAHLNAGIAFSTVKGERFPHVWRDLVIAGKKLRPGHFLSAIHNAIPGYCAIQLGLIGPQIVLTSGSALQAAELQLLIGRAKLMLVCVPTGGKALAYVMEREDV</sequence>
<evidence type="ECO:0008006" key="2">
    <source>
        <dbReference type="Google" id="ProtNLM"/>
    </source>
</evidence>
<organism evidence="1">
    <name type="scientific">marine sediment metagenome</name>
    <dbReference type="NCBI Taxonomy" id="412755"/>
    <lineage>
        <taxon>unclassified sequences</taxon>
        <taxon>metagenomes</taxon>
        <taxon>ecological metagenomes</taxon>
    </lineage>
</organism>
<gene>
    <name evidence="1" type="ORF">LCGC14_0809700</name>
</gene>
<dbReference type="SUPFAM" id="SSF53901">
    <property type="entry name" value="Thiolase-like"/>
    <property type="match status" value="1"/>
</dbReference>
<comment type="caution">
    <text evidence="1">The sequence shown here is derived from an EMBL/GenBank/DDBJ whole genome shotgun (WGS) entry which is preliminary data.</text>
</comment>
<dbReference type="InterPro" id="IPR016039">
    <property type="entry name" value="Thiolase-like"/>
</dbReference>
<evidence type="ECO:0000313" key="1">
    <source>
        <dbReference type="EMBL" id="KKN32852.1"/>
    </source>
</evidence>
<name>A0A0F9Q792_9ZZZZ</name>
<dbReference type="GO" id="GO:0016746">
    <property type="term" value="F:acyltransferase activity"/>
    <property type="evidence" value="ECO:0007669"/>
    <property type="project" value="InterPro"/>
</dbReference>
<accession>A0A0F9Q792</accession>
<proteinExistence type="predicted"/>
<protein>
    <recommendedName>
        <fullName evidence="2">Beta-ketoacyl synthase N-terminal domain-containing protein</fullName>
    </recommendedName>
</protein>
<reference evidence="1" key="1">
    <citation type="journal article" date="2015" name="Nature">
        <title>Complex archaea that bridge the gap between prokaryotes and eukaryotes.</title>
        <authorList>
            <person name="Spang A."/>
            <person name="Saw J.H."/>
            <person name="Jorgensen S.L."/>
            <person name="Zaremba-Niedzwiedzka K."/>
            <person name="Martijn J."/>
            <person name="Lind A.E."/>
            <person name="van Eijk R."/>
            <person name="Schleper C."/>
            <person name="Guy L."/>
            <person name="Ettema T.J."/>
        </authorList>
    </citation>
    <scope>NUCLEOTIDE SEQUENCE</scope>
</reference>
<dbReference type="AlphaFoldDB" id="A0A0F9Q792"/>